<dbReference type="CDD" id="cd03884">
    <property type="entry name" value="M20_bAS"/>
    <property type="match status" value="1"/>
</dbReference>
<accession>A0A7S8MYZ3</accession>
<dbReference type="Proteomes" id="UP000594480">
    <property type="component" value="Chromosome"/>
</dbReference>
<dbReference type="NCBIfam" id="NF006775">
    <property type="entry name" value="PRK09290.2-5"/>
    <property type="match status" value="1"/>
</dbReference>
<evidence type="ECO:0000313" key="8">
    <source>
        <dbReference type="EMBL" id="QPE05869.1"/>
    </source>
</evidence>
<dbReference type="SUPFAM" id="SSF53187">
    <property type="entry name" value="Zn-dependent exopeptidases"/>
    <property type="match status" value="1"/>
</dbReference>
<dbReference type="InterPro" id="IPR010158">
    <property type="entry name" value="Amidase_Cbmase"/>
</dbReference>
<evidence type="ECO:0000256" key="2">
    <source>
        <dbReference type="ARBA" id="ARBA00006153"/>
    </source>
</evidence>
<reference evidence="8 9" key="1">
    <citation type="submission" date="2020-11" db="EMBL/GenBank/DDBJ databases">
        <title>Amino acid is mineralized and recycled by bacteria in oceanic microbiome.</title>
        <authorList>
            <person name="Zheng L.Y."/>
        </authorList>
    </citation>
    <scope>NUCLEOTIDE SEQUENCE [LARGE SCALE GENOMIC DNA]</scope>
    <source>
        <strain evidence="8 9">A32-1</strain>
    </source>
</reference>
<sequence length="474" mass="51385">MPCSRPSSPSNTCCAGSAPPSPRERVPRRHPRSIGGERVTAALLEVSPDRVAAAARRVMARCDELARVTATPGQIERVYLSPEHARVNRLAAEWMREIGMRSHQDAAGNQVGRLERVRGDALDPEAPALMIGSHLDTVLDAGRFDGIIGVLMGLEVARLLRVPVGEKFGVALPFALEVAAFSDEEGTRFGKALLGSSAVAGQWREDWWTLTDADGVSLREAFREFGLDPARVGEAARQPDELVGYLEAHIEQGPELDRREQPLAVVSSIAAARRFQLVVEGEARHAGGTPYDIRRDALLGASEAALAVERICESEHHIIGTVGQFEAFPGAVNVVPGETRFSLDLRGEYDGERDRVWEAISRELDEIMGRRHLRWRAREVHSAPAVMCAPLLQDVVREGIRSTTPHTADDPTSLFSPAGHDGMSIGAITDVGMLFLRNPDGISHHPDEAVSAADVSLGIRALTESVLHLAADRA</sequence>
<dbReference type="GO" id="GO:0016813">
    <property type="term" value="F:hydrolase activity, acting on carbon-nitrogen (but not peptide) bonds, in linear amidines"/>
    <property type="evidence" value="ECO:0007669"/>
    <property type="project" value="InterPro"/>
</dbReference>
<dbReference type="PANTHER" id="PTHR32494:SF19">
    <property type="entry name" value="ALLANTOATE DEIMINASE-RELATED"/>
    <property type="match status" value="1"/>
</dbReference>
<gene>
    <name evidence="8" type="ORF">IT882_00450</name>
</gene>
<evidence type="ECO:0000256" key="7">
    <source>
        <dbReference type="SAM" id="MobiDB-lite"/>
    </source>
</evidence>
<evidence type="ECO:0000256" key="4">
    <source>
        <dbReference type="ARBA" id="ARBA00022723"/>
    </source>
</evidence>
<evidence type="ECO:0000256" key="6">
    <source>
        <dbReference type="ARBA" id="ARBA00023211"/>
    </source>
</evidence>
<dbReference type="Gene3D" id="3.30.70.360">
    <property type="match status" value="1"/>
</dbReference>
<keyword evidence="5 8" id="KW-0378">Hydrolase</keyword>
<keyword evidence="6" id="KW-0464">Manganese</keyword>
<comment type="cofactor">
    <cofactor evidence="1">
        <name>Mn(2+)</name>
        <dbReference type="ChEBI" id="CHEBI:29035"/>
    </cofactor>
</comment>
<dbReference type="Pfam" id="PF01546">
    <property type="entry name" value="Peptidase_M20"/>
    <property type="match status" value="1"/>
</dbReference>
<keyword evidence="9" id="KW-1185">Reference proteome</keyword>
<keyword evidence="4" id="KW-0479">Metal-binding</keyword>
<feature type="region of interest" description="Disordered" evidence="7">
    <location>
        <begin position="1"/>
        <end position="36"/>
    </location>
</feature>
<dbReference type="AlphaFoldDB" id="A0A7S8MYZ3"/>
<evidence type="ECO:0000256" key="1">
    <source>
        <dbReference type="ARBA" id="ARBA00001936"/>
    </source>
</evidence>
<organism evidence="8 9">
    <name type="scientific">Microbacterium schleiferi</name>
    <dbReference type="NCBI Taxonomy" id="69362"/>
    <lineage>
        <taxon>Bacteria</taxon>
        <taxon>Bacillati</taxon>
        <taxon>Actinomycetota</taxon>
        <taxon>Actinomycetes</taxon>
        <taxon>Micrococcales</taxon>
        <taxon>Microbacteriaceae</taxon>
        <taxon>Microbacterium</taxon>
    </lineage>
</organism>
<dbReference type="NCBIfam" id="TIGR01879">
    <property type="entry name" value="hydantase"/>
    <property type="match status" value="1"/>
</dbReference>
<name>A0A7S8MYZ3_9MICO</name>
<dbReference type="KEGG" id="msf:IT882_00450"/>
<dbReference type="GO" id="GO:0046872">
    <property type="term" value="F:metal ion binding"/>
    <property type="evidence" value="ECO:0007669"/>
    <property type="project" value="UniProtKB-KW"/>
</dbReference>
<protein>
    <submittedName>
        <fullName evidence="8">Allantoate amidohydrolase</fullName>
    </submittedName>
</protein>
<dbReference type="Gene3D" id="3.40.630.10">
    <property type="entry name" value="Zn peptidases"/>
    <property type="match status" value="1"/>
</dbReference>
<proteinExistence type="inferred from homology"/>
<comment type="similarity">
    <text evidence="2">Belongs to the peptidase M20 family.</text>
</comment>
<evidence type="ECO:0000313" key="9">
    <source>
        <dbReference type="Proteomes" id="UP000594480"/>
    </source>
</evidence>
<dbReference type="SUPFAM" id="SSF55031">
    <property type="entry name" value="Bacterial exopeptidase dimerisation domain"/>
    <property type="match status" value="1"/>
</dbReference>
<dbReference type="PANTHER" id="PTHR32494">
    <property type="entry name" value="ALLANTOATE DEIMINASE-RELATED"/>
    <property type="match status" value="1"/>
</dbReference>
<dbReference type="EMBL" id="CP064760">
    <property type="protein sequence ID" value="QPE05869.1"/>
    <property type="molecule type" value="Genomic_DNA"/>
</dbReference>
<dbReference type="InterPro" id="IPR036264">
    <property type="entry name" value="Bact_exopeptidase_dim_dom"/>
</dbReference>
<dbReference type="InterPro" id="IPR002933">
    <property type="entry name" value="Peptidase_M20"/>
</dbReference>
<evidence type="ECO:0000256" key="3">
    <source>
        <dbReference type="ARBA" id="ARBA00011738"/>
    </source>
</evidence>
<evidence type="ECO:0000256" key="5">
    <source>
        <dbReference type="ARBA" id="ARBA00022801"/>
    </source>
</evidence>
<feature type="compositionally biased region" description="Polar residues" evidence="7">
    <location>
        <begin position="1"/>
        <end position="14"/>
    </location>
</feature>
<comment type="subunit">
    <text evidence="3">Homodimer.</text>
</comment>